<accession>A0A4R5CX34</accession>
<keyword evidence="4" id="KW-1185">Reference proteome</keyword>
<dbReference type="InterPro" id="IPR036291">
    <property type="entry name" value="NAD(P)-bd_dom_sf"/>
</dbReference>
<dbReference type="InParanoid" id="A0A4R5CX34"/>
<dbReference type="AlphaFoldDB" id="A0A4R5CX34"/>
<dbReference type="InterPro" id="IPR002347">
    <property type="entry name" value="SDR_fam"/>
</dbReference>
<evidence type="ECO:0000256" key="2">
    <source>
        <dbReference type="RuleBase" id="RU000363"/>
    </source>
</evidence>
<comment type="similarity">
    <text evidence="1 2">Belongs to the short-chain dehydrogenases/reductases (SDR) family.</text>
</comment>
<sequence length="224" mass="23057">MGRATALAAAGEGAAVGVLARRGDVVDSVVGEITAAGGEAAPCVADATSETETAAAVKMLTERFGRLDALVNCVGTNIAERSLRLIDADHWRAVLAANLDAGFVLTRSVLPTFRAQGDGLIVHVSSSAAKRADLAGVAYHAAKAGIAGLAHATMEEERPSGVRVSVIFPGLTDTPLVAKRPEPVPPEVMALAMQPEDVAAMCVALLALPARAYVPELLLYPSRL</sequence>
<dbReference type="PRINTS" id="PR00080">
    <property type="entry name" value="SDRFAMILY"/>
</dbReference>
<evidence type="ECO:0000256" key="1">
    <source>
        <dbReference type="ARBA" id="ARBA00006484"/>
    </source>
</evidence>
<dbReference type="SUPFAM" id="SSF51735">
    <property type="entry name" value="NAD(P)-binding Rossmann-fold domains"/>
    <property type="match status" value="1"/>
</dbReference>
<name>A0A4R5CX34_9ACTN</name>
<gene>
    <name evidence="3" type="ORF">E1269_20860</name>
</gene>
<dbReference type="EMBL" id="SMKZ01000033">
    <property type="protein sequence ID" value="TDE03134.1"/>
    <property type="molecule type" value="Genomic_DNA"/>
</dbReference>
<dbReference type="CDD" id="cd05233">
    <property type="entry name" value="SDR_c"/>
    <property type="match status" value="1"/>
</dbReference>
<dbReference type="Pfam" id="PF00106">
    <property type="entry name" value="adh_short"/>
    <property type="match status" value="1"/>
</dbReference>
<dbReference type="InterPro" id="IPR050259">
    <property type="entry name" value="SDR"/>
</dbReference>
<comment type="caution">
    <text evidence="3">The sequence shown here is derived from an EMBL/GenBank/DDBJ whole genome shotgun (WGS) entry which is preliminary data.</text>
</comment>
<protein>
    <submittedName>
        <fullName evidence="3">SDR family oxidoreductase</fullName>
    </submittedName>
</protein>
<dbReference type="Proteomes" id="UP000294739">
    <property type="component" value="Unassembled WGS sequence"/>
</dbReference>
<proteinExistence type="inferred from homology"/>
<reference evidence="3 4" key="1">
    <citation type="submission" date="2019-03" db="EMBL/GenBank/DDBJ databases">
        <title>Draft genome sequences of novel Actinobacteria.</title>
        <authorList>
            <person name="Sahin N."/>
            <person name="Ay H."/>
            <person name="Saygin H."/>
        </authorList>
    </citation>
    <scope>NUCLEOTIDE SEQUENCE [LARGE SCALE GENOMIC DNA]</scope>
    <source>
        <strain evidence="3 4">5K138</strain>
    </source>
</reference>
<dbReference type="PRINTS" id="PR00081">
    <property type="entry name" value="GDHRDH"/>
</dbReference>
<dbReference type="PANTHER" id="PTHR42879">
    <property type="entry name" value="3-OXOACYL-(ACYL-CARRIER-PROTEIN) REDUCTASE"/>
    <property type="match status" value="1"/>
</dbReference>
<evidence type="ECO:0000313" key="3">
    <source>
        <dbReference type="EMBL" id="TDE03134.1"/>
    </source>
</evidence>
<dbReference type="PANTHER" id="PTHR42879:SF2">
    <property type="entry name" value="3-OXOACYL-[ACYL-CARRIER-PROTEIN] REDUCTASE FABG"/>
    <property type="match status" value="1"/>
</dbReference>
<dbReference type="Gene3D" id="3.40.50.720">
    <property type="entry name" value="NAD(P)-binding Rossmann-like Domain"/>
    <property type="match status" value="1"/>
</dbReference>
<evidence type="ECO:0000313" key="4">
    <source>
        <dbReference type="Proteomes" id="UP000294739"/>
    </source>
</evidence>
<dbReference type="OrthoDB" id="9775296at2"/>
<organism evidence="3 4">
    <name type="scientific">Jiangella asiatica</name>
    <dbReference type="NCBI Taxonomy" id="2530372"/>
    <lineage>
        <taxon>Bacteria</taxon>
        <taxon>Bacillati</taxon>
        <taxon>Actinomycetota</taxon>
        <taxon>Actinomycetes</taxon>
        <taxon>Jiangellales</taxon>
        <taxon>Jiangellaceae</taxon>
        <taxon>Jiangella</taxon>
    </lineage>
</organism>